<keyword evidence="3" id="KW-0804">Transcription</keyword>
<dbReference type="PROSITE" id="PS50949">
    <property type="entry name" value="HTH_GNTR"/>
    <property type="match status" value="1"/>
</dbReference>
<keyword evidence="2" id="KW-0238">DNA-binding</keyword>
<comment type="caution">
    <text evidence="5">The sequence shown here is derived from an EMBL/GenBank/DDBJ whole genome shotgun (WGS) entry which is preliminary data.</text>
</comment>
<feature type="domain" description="HTH gntR-type" evidence="4">
    <location>
        <begin position="11"/>
        <end position="78"/>
    </location>
</feature>
<dbReference type="InterPro" id="IPR036390">
    <property type="entry name" value="WH_DNA-bd_sf"/>
</dbReference>
<evidence type="ECO:0000313" key="6">
    <source>
        <dbReference type="Proteomes" id="UP000236893"/>
    </source>
</evidence>
<reference evidence="5 6" key="1">
    <citation type="submission" date="2018-01" db="EMBL/GenBank/DDBJ databases">
        <authorList>
            <person name="Gaut B.S."/>
            <person name="Morton B.R."/>
            <person name="Clegg M.T."/>
            <person name="Duvall M.R."/>
        </authorList>
    </citation>
    <scope>NUCLEOTIDE SEQUENCE [LARGE SCALE GENOMIC DNA]</scope>
    <source>
        <strain evidence="5 6">HR-AV</strain>
    </source>
</reference>
<dbReference type="RefSeq" id="WP_103787751.1">
    <property type="nucleotide sequence ID" value="NZ_PQVF01000002.1"/>
</dbReference>
<evidence type="ECO:0000259" key="4">
    <source>
        <dbReference type="PROSITE" id="PS50949"/>
    </source>
</evidence>
<dbReference type="PANTHER" id="PTHR43537:SF24">
    <property type="entry name" value="GLUCONATE OPERON TRANSCRIPTIONAL REPRESSOR"/>
    <property type="match status" value="1"/>
</dbReference>
<dbReference type="CDD" id="cd07377">
    <property type="entry name" value="WHTH_GntR"/>
    <property type="match status" value="1"/>
</dbReference>
<dbReference type="SMART" id="SM00345">
    <property type="entry name" value="HTH_GNTR"/>
    <property type="match status" value="1"/>
</dbReference>
<keyword evidence="6" id="KW-1185">Reference proteome</keyword>
<dbReference type="Proteomes" id="UP000236893">
    <property type="component" value="Unassembled WGS sequence"/>
</dbReference>
<dbReference type="Gene3D" id="1.10.10.10">
    <property type="entry name" value="Winged helix-like DNA-binding domain superfamily/Winged helix DNA-binding domain"/>
    <property type="match status" value="1"/>
</dbReference>
<evidence type="ECO:0000256" key="3">
    <source>
        <dbReference type="ARBA" id="ARBA00023163"/>
    </source>
</evidence>
<dbReference type="SUPFAM" id="SSF46785">
    <property type="entry name" value="Winged helix' DNA-binding domain"/>
    <property type="match status" value="1"/>
</dbReference>
<dbReference type="InterPro" id="IPR036388">
    <property type="entry name" value="WH-like_DNA-bd_sf"/>
</dbReference>
<evidence type="ECO:0000256" key="2">
    <source>
        <dbReference type="ARBA" id="ARBA00023125"/>
    </source>
</evidence>
<dbReference type="PANTHER" id="PTHR43537">
    <property type="entry name" value="TRANSCRIPTIONAL REGULATOR, GNTR FAMILY"/>
    <property type="match status" value="1"/>
</dbReference>
<dbReference type="Pfam" id="PF00392">
    <property type="entry name" value="GntR"/>
    <property type="match status" value="1"/>
</dbReference>
<evidence type="ECO:0000256" key="1">
    <source>
        <dbReference type="ARBA" id="ARBA00023015"/>
    </source>
</evidence>
<dbReference type="AlphaFoldDB" id="A0A2S5A7K8"/>
<accession>A0A2S5A7K8</accession>
<sequence>MKERTKKITAKTLSMKVADKIRNEIIFGNYKEGERIIEQNLSEEFGVSRIPIREAIRLLESEGFLEISPYKGSIVREITPQSFNETQIMRISIVPTLLQHALPNYTATTIKQAEELIYKTEQNLSSTTFMHFIVKMQDLMYGPCKMPYFLHIAEVVLKRHLMVLNIYFNSFKENDFSFDGYRTFFEICKNKQHDEAIAYWTETIKVQYQLINEAFIKWYEAKSNVAF</sequence>
<dbReference type="GO" id="GO:0003700">
    <property type="term" value="F:DNA-binding transcription factor activity"/>
    <property type="evidence" value="ECO:0007669"/>
    <property type="project" value="InterPro"/>
</dbReference>
<keyword evidence="1" id="KW-0805">Transcription regulation</keyword>
<organism evidence="5 6">
    <name type="scientific">Solitalea longa</name>
    <dbReference type="NCBI Taxonomy" id="2079460"/>
    <lineage>
        <taxon>Bacteria</taxon>
        <taxon>Pseudomonadati</taxon>
        <taxon>Bacteroidota</taxon>
        <taxon>Sphingobacteriia</taxon>
        <taxon>Sphingobacteriales</taxon>
        <taxon>Sphingobacteriaceae</taxon>
        <taxon>Solitalea</taxon>
    </lineage>
</organism>
<dbReference type="GO" id="GO:0003677">
    <property type="term" value="F:DNA binding"/>
    <property type="evidence" value="ECO:0007669"/>
    <property type="project" value="UniProtKB-KW"/>
</dbReference>
<gene>
    <name evidence="5" type="ORF">C3K47_03615</name>
</gene>
<dbReference type="PRINTS" id="PR00035">
    <property type="entry name" value="HTHGNTR"/>
</dbReference>
<proteinExistence type="predicted"/>
<dbReference type="EMBL" id="PQVF01000002">
    <property type="protein sequence ID" value="POY38494.1"/>
    <property type="molecule type" value="Genomic_DNA"/>
</dbReference>
<protein>
    <recommendedName>
        <fullName evidence="4">HTH gntR-type domain-containing protein</fullName>
    </recommendedName>
</protein>
<evidence type="ECO:0000313" key="5">
    <source>
        <dbReference type="EMBL" id="POY38494.1"/>
    </source>
</evidence>
<name>A0A2S5A7K8_9SPHI</name>
<dbReference type="InterPro" id="IPR000524">
    <property type="entry name" value="Tscrpt_reg_HTH_GntR"/>
</dbReference>
<dbReference type="OrthoDB" id="154206at2"/>